<feature type="compositionally biased region" description="Polar residues" evidence="2">
    <location>
        <begin position="1"/>
        <end position="23"/>
    </location>
</feature>
<protein>
    <submittedName>
        <fullName evidence="3">Uncharacterized protein</fullName>
    </submittedName>
</protein>
<sequence>MAQNQNSNLGLSSYEQNNHNNGNQDRHHHGSGNREYGSGPTSFVFGDNDNFKCDYMDTIKPALWKNIPIPVVESIEKVVMEFDSLNLKLNRQFDGFKRYTKRMQFDQQKMLEQIKIREDQMEQKMNSQISKMRDQIKQDHIKTEHRYNEFSDRVNTIINEIMFTKLPDMDKSLFELNMFVSNKGYMADIKDMVIDINEKFHSFRNIHDDLFELKASSERHHEHIKTNHKDIINAENKIQQLANEAEQIRNDLKNSQFLGIDSLKNVKQQIIQDKVKFDDHIDDVRKLGFKVEVDLKYLEERFTEFVEKDFEKLNYLVRKNNFIPKTPNFTGQIKRIISDEMIELEKKVQKDRDIMKIDFDERFNELINNLQNLVNNNDGGKSLAGMTALGQMLKNLRQTNNSSGYEKLEEKIVNLENLLKQHATSIVRMQKVIQLKQSKNESTFLKQRQKRDSTNPLTIRKIPSKDFNFNEDLEFTGIQHTTSSAIQKQIQDNQQISSSQMTHQVSVSQPNHSRMDEYLYHRSHSHEKKDRDQRLIDKNHSYEFESKLDGNFADTPTTQRKERKMILTKLGSHFVKTTNDFDNDELAIMTVREENENEEQKVENMYSSASLEQQKREKQRKTPSKYKSNNNLKISPITSPNPIMSKFFKASDPLQEYNSENLDQKLEFIAQNIQLNHGSSVNNSRHQVNNKLSALTSSQGFNQVDKISEQNIGYYDLLRMGAVEEVGQEKKASSTSRVNNDSSRLETQNLAEKVGHGIRATQELSDRIKENTIRNRQQHDISRLVTEENLAKRKNLNSSMIINSMDALKQMAIKQQRIEETIIKNFSNTAKNFVHRRRDTQSHISLPKVARTQQVSPDALIFNNGVNVKRNKDTSQKVRERQKALQVQFEMINGLRS</sequence>
<evidence type="ECO:0000256" key="2">
    <source>
        <dbReference type="SAM" id="MobiDB-lite"/>
    </source>
</evidence>
<keyword evidence="1" id="KW-0175">Coiled coil</keyword>
<reference evidence="3 4" key="1">
    <citation type="submission" date="2014-06" db="EMBL/GenBank/DDBJ databases">
        <authorList>
            <person name="Swart Estienne"/>
        </authorList>
    </citation>
    <scope>NUCLEOTIDE SEQUENCE [LARGE SCALE GENOMIC DNA]</scope>
    <source>
        <strain evidence="3 4">130c</strain>
    </source>
</reference>
<feature type="compositionally biased region" description="Basic and acidic residues" evidence="2">
    <location>
        <begin position="593"/>
        <end position="602"/>
    </location>
</feature>
<dbReference type="EMBL" id="CCKQ01019376">
    <property type="protein sequence ID" value="CDW91392.1"/>
    <property type="molecule type" value="Genomic_DNA"/>
</dbReference>
<feature type="region of interest" description="Disordered" evidence="2">
    <location>
        <begin position="593"/>
        <end position="638"/>
    </location>
</feature>
<feature type="coiled-coil region" evidence="1">
    <location>
        <begin position="224"/>
        <end position="258"/>
    </location>
</feature>
<feature type="region of interest" description="Disordered" evidence="2">
    <location>
        <begin position="1"/>
        <end position="41"/>
    </location>
</feature>
<dbReference type="InParanoid" id="A0A078BE19"/>
<evidence type="ECO:0000256" key="1">
    <source>
        <dbReference type="SAM" id="Coils"/>
    </source>
</evidence>
<organism evidence="3 4">
    <name type="scientific">Stylonychia lemnae</name>
    <name type="common">Ciliate</name>
    <dbReference type="NCBI Taxonomy" id="5949"/>
    <lineage>
        <taxon>Eukaryota</taxon>
        <taxon>Sar</taxon>
        <taxon>Alveolata</taxon>
        <taxon>Ciliophora</taxon>
        <taxon>Intramacronucleata</taxon>
        <taxon>Spirotrichea</taxon>
        <taxon>Stichotrichia</taxon>
        <taxon>Sporadotrichida</taxon>
        <taxon>Oxytrichidae</taxon>
        <taxon>Stylonychinae</taxon>
        <taxon>Stylonychia</taxon>
    </lineage>
</organism>
<accession>A0A078BE19</accession>
<feature type="compositionally biased region" description="Polar residues" evidence="2">
    <location>
        <begin position="625"/>
        <end position="638"/>
    </location>
</feature>
<dbReference type="Proteomes" id="UP000039865">
    <property type="component" value="Unassembled WGS sequence"/>
</dbReference>
<evidence type="ECO:0000313" key="3">
    <source>
        <dbReference type="EMBL" id="CDW91392.1"/>
    </source>
</evidence>
<proteinExistence type="predicted"/>
<keyword evidence="4" id="KW-1185">Reference proteome</keyword>
<name>A0A078BE19_STYLE</name>
<evidence type="ECO:0000313" key="4">
    <source>
        <dbReference type="Proteomes" id="UP000039865"/>
    </source>
</evidence>
<dbReference type="AlphaFoldDB" id="A0A078BE19"/>
<gene>
    <name evidence="3" type="primary">Contig19308.g20468</name>
    <name evidence="3" type="ORF">STYLEM_20547</name>
</gene>